<evidence type="ECO:0000313" key="8">
    <source>
        <dbReference type="Proteomes" id="UP001043456"/>
    </source>
</evidence>
<keyword evidence="3" id="KW-0804">Transcription</keyword>
<gene>
    <name evidence="7" type="ORF">Asppvi_007058</name>
</gene>
<proteinExistence type="predicted"/>
<evidence type="ECO:0000256" key="3">
    <source>
        <dbReference type="ARBA" id="ARBA00023163"/>
    </source>
</evidence>
<dbReference type="PANTHER" id="PTHR31001:SF57">
    <property type="entry name" value="ZN(II)2CYS6 TRANSCRIPTION FACTOR (EUROFUNG)"/>
    <property type="match status" value="1"/>
</dbReference>
<dbReference type="GeneID" id="67005668"/>
<evidence type="ECO:0000256" key="2">
    <source>
        <dbReference type="ARBA" id="ARBA00023015"/>
    </source>
</evidence>
<dbReference type="SMART" id="SM00906">
    <property type="entry name" value="Fungal_trans"/>
    <property type="match status" value="1"/>
</dbReference>
<keyword evidence="2" id="KW-0805">Transcription regulation</keyword>
<feature type="region of interest" description="Disordered" evidence="5">
    <location>
        <begin position="519"/>
        <end position="546"/>
    </location>
</feature>
<dbReference type="InterPro" id="IPR050613">
    <property type="entry name" value="Sec_Metabolite_Reg"/>
</dbReference>
<evidence type="ECO:0000313" key="7">
    <source>
        <dbReference type="EMBL" id="GIJ88141.1"/>
    </source>
</evidence>
<name>A0A9P3BB79_9EURO</name>
<feature type="domain" description="Xylanolytic transcriptional activator regulatory" evidence="6">
    <location>
        <begin position="234"/>
        <end position="308"/>
    </location>
</feature>
<evidence type="ECO:0000259" key="6">
    <source>
        <dbReference type="SMART" id="SM00906"/>
    </source>
</evidence>
<dbReference type="AlphaFoldDB" id="A0A9P3BB79"/>
<protein>
    <recommendedName>
        <fullName evidence="6">Xylanolytic transcriptional activator regulatory domain-containing protein</fullName>
    </recommendedName>
</protein>
<dbReference type="GO" id="GO:0006351">
    <property type="term" value="P:DNA-templated transcription"/>
    <property type="evidence" value="ECO:0007669"/>
    <property type="project" value="InterPro"/>
</dbReference>
<dbReference type="InterPro" id="IPR007219">
    <property type="entry name" value="XnlR_reg_dom"/>
</dbReference>
<dbReference type="Pfam" id="PF04082">
    <property type="entry name" value="Fungal_trans"/>
    <property type="match status" value="1"/>
</dbReference>
<evidence type="ECO:0000256" key="5">
    <source>
        <dbReference type="SAM" id="MobiDB-lite"/>
    </source>
</evidence>
<keyword evidence="4" id="KW-0539">Nucleus</keyword>
<dbReference type="PANTHER" id="PTHR31001">
    <property type="entry name" value="UNCHARACTERIZED TRANSCRIPTIONAL REGULATORY PROTEIN"/>
    <property type="match status" value="1"/>
</dbReference>
<evidence type="ECO:0000256" key="1">
    <source>
        <dbReference type="ARBA" id="ARBA00004123"/>
    </source>
</evidence>
<dbReference type="CDD" id="cd12148">
    <property type="entry name" value="fungal_TF_MHR"/>
    <property type="match status" value="1"/>
</dbReference>
<keyword evidence="8" id="KW-1185">Reference proteome</keyword>
<dbReference type="Proteomes" id="UP001043456">
    <property type="component" value="Unassembled WGS sequence"/>
</dbReference>
<dbReference type="OrthoDB" id="424974at2759"/>
<dbReference type="GO" id="GO:0005634">
    <property type="term" value="C:nucleus"/>
    <property type="evidence" value="ECO:0007669"/>
    <property type="project" value="UniProtKB-SubCell"/>
</dbReference>
<accession>A0A9P3BB79</accession>
<dbReference type="GO" id="GO:0008270">
    <property type="term" value="F:zinc ion binding"/>
    <property type="evidence" value="ECO:0007669"/>
    <property type="project" value="InterPro"/>
</dbReference>
<organism evidence="7 8">
    <name type="scientific">Aspergillus pseudoviridinutans</name>
    <dbReference type="NCBI Taxonomy" id="1517512"/>
    <lineage>
        <taxon>Eukaryota</taxon>
        <taxon>Fungi</taxon>
        <taxon>Dikarya</taxon>
        <taxon>Ascomycota</taxon>
        <taxon>Pezizomycotina</taxon>
        <taxon>Eurotiomycetes</taxon>
        <taxon>Eurotiomycetidae</taxon>
        <taxon>Eurotiales</taxon>
        <taxon>Aspergillaceae</taxon>
        <taxon>Aspergillus</taxon>
        <taxon>Aspergillus subgen. Fumigati</taxon>
    </lineage>
</organism>
<sequence length="592" mass="65826">MADMASRVASLEKSVAQARQARSSAINATIAETSTDVPSAPPAAFDANSGNDRSPEDIIVQKGSSTQYFNESLLSGIMKQEHNIKNILTPPLTGSLPAPASSPYNAQGILSAPILSVPPASLHPPQQLAIRLWNLFVESVEVKVYSTIDNPSTAPLENLALCFAIYFASTSSLDTPNPQITLEQDSHALLLRFKLGLEQTLAHGDFLDHPTVTGLQALAIYLAALRVQNRGKGMWILNGLAIRIAQSLGLHRDGERLGLSPFQSEMRRRLWWHLVTRDSRGGEDYGLESTNSLLMGSDVDLPRNLDDTDLHPELQSLPPAKNYWTPMTFSLINIDLTRTMQKLAVLAASSSPSCPPNEAERAQIFKETRERIDKWLRFCNPIIPLQNLTLSCSQFLLRKRDFVTKLQWILLQPSRPQADFATEENLIEALEILEPRLSLEHGLLSQFTWIEKAYPQYHVAMYILWHLCVRPEGPNIDRAWRAVDAVFSQETADSTSFRSGSNSTILVALRAKAISVKEKARKRKDNGSVSTANRSSERPSEEYQSVFAGPSPCLPGDALADEPGLDFSNAEWPDWSAVVQDYQFDLPNFFWH</sequence>
<comment type="caution">
    <text evidence="7">The sequence shown here is derived from an EMBL/GenBank/DDBJ whole genome shotgun (WGS) entry which is preliminary data.</text>
</comment>
<feature type="region of interest" description="Disordered" evidence="5">
    <location>
        <begin position="32"/>
        <end position="55"/>
    </location>
</feature>
<evidence type="ECO:0000256" key="4">
    <source>
        <dbReference type="ARBA" id="ARBA00023242"/>
    </source>
</evidence>
<reference evidence="7 8" key="1">
    <citation type="submission" date="2018-10" db="EMBL/GenBank/DDBJ databases">
        <title>Pan-genome distribution and transcriptional activeness of fungal secondary metabolism genes in Aspergillus section Fumigati.</title>
        <authorList>
            <person name="Takahashi H."/>
            <person name="Umemura M."/>
            <person name="Ninomiya A."/>
            <person name="Kusuya Y."/>
            <person name="Urayama S."/>
            <person name="Shimizu M."/>
            <person name="Watanabe A."/>
            <person name="Kamei K."/>
            <person name="Yaguchi T."/>
            <person name="Hagiwara D."/>
        </authorList>
    </citation>
    <scope>NUCLEOTIDE SEQUENCE [LARGE SCALE GENOMIC DNA]</scope>
    <source>
        <strain evidence="7 8">IFM 55266</strain>
    </source>
</reference>
<comment type="subcellular location">
    <subcellularLocation>
        <location evidence="1">Nucleus</location>
    </subcellularLocation>
</comment>
<dbReference type="RefSeq" id="XP_043158887.1">
    <property type="nucleotide sequence ID" value="XM_043302952.1"/>
</dbReference>
<dbReference type="GO" id="GO:0003677">
    <property type="term" value="F:DNA binding"/>
    <property type="evidence" value="ECO:0007669"/>
    <property type="project" value="InterPro"/>
</dbReference>
<dbReference type="EMBL" id="BHVY01000004">
    <property type="protein sequence ID" value="GIJ88141.1"/>
    <property type="molecule type" value="Genomic_DNA"/>
</dbReference>